<gene>
    <name evidence="2" type="ORF">g.86243</name>
</gene>
<evidence type="ECO:0000313" key="2">
    <source>
        <dbReference type="EMBL" id="MBY18249.1"/>
    </source>
</evidence>
<protein>
    <submittedName>
        <fullName evidence="2">Uncharacterized protein</fullName>
    </submittedName>
</protein>
<evidence type="ECO:0000256" key="1">
    <source>
        <dbReference type="SAM" id="Phobius"/>
    </source>
</evidence>
<keyword evidence="1" id="KW-1133">Transmembrane helix</keyword>
<accession>A0A2S2NM38</accession>
<keyword evidence="1" id="KW-0472">Membrane</keyword>
<name>A0A2S2NM38_SCHGA</name>
<sequence length="193" mass="21611">MMVCVIRVLFVLKNSYKNPISIDMLKTYMVCIYIIYLNNFTVHFCLIFFFFIAVSRIQSITRRNDGRVEISPNIFVPDVPAEPSNTRQDVTIPSAADQWDDGDDALFLEVLQNAENSGLCDMPAQVVQHNSDKVEISPNIFVPDIPAGPSNTRQNVTIPSTVEQWDDGDDALFLEVLKNAENSGLCDVSGTIF</sequence>
<dbReference type="AlphaFoldDB" id="A0A2S2NM38"/>
<feature type="transmembrane region" description="Helical" evidence="1">
    <location>
        <begin position="27"/>
        <end position="54"/>
    </location>
</feature>
<proteinExistence type="predicted"/>
<keyword evidence="1" id="KW-0812">Transmembrane</keyword>
<organism evidence="2">
    <name type="scientific">Schizaphis graminum</name>
    <name type="common">Green bug aphid</name>
    <dbReference type="NCBI Taxonomy" id="13262"/>
    <lineage>
        <taxon>Eukaryota</taxon>
        <taxon>Metazoa</taxon>
        <taxon>Ecdysozoa</taxon>
        <taxon>Arthropoda</taxon>
        <taxon>Hexapoda</taxon>
        <taxon>Insecta</taxon>
        <taxon>Pterygota</taxon>
        <taxon>Neoptera</taxon>
        <taxon>Paraneoptera</taxon>
        <taxon>Hemiptera</taxon>
        <taxon>Sternorrhyncha</taxon>
        <taxon>Aphidomorpha</taxon>
        <taxon>Aphidoidea</taxon>
        <taxon>Aphididae</taxon>
        <taxon>Aphidini</taxon>
        <taxon>Schizaphis</taxon>
    </lineage>
</organism>
<dbReference type="EMBL" id="GGMR01005630">
    <property type="protein sequence ID" value="MBY18249.1"/>
    <property type="molecule type" value="Transcribed_RNA"/>
</dbReference>
<reference evidence="2" key="1">
    <citation type="submission" date="2018-04" db="EMBL/GenBank/DDBJ databases">
        <title>Transcriptome of Schizaphis graminum biotype I.</title>
        <authorList>
            <person name="Scully E.D."/>
            <person name="Geib S.M."/>
            <person name="Palmer N.A."/>
            <person name="Koch K."/>
            <person name="Bradshaw J."/>
            <person name="Heng-Moss T."/>
            <person name="Sarath G."/>
        </authorList>
    </citation>
    <scope>NUCLEOTIDE SEQUENCE</scope>
</reference>